<dbReference type="EMBL" id="VUJU01011766">
    <property type="protein sequence ID" value="KAF0710011.1"/>
    <property type="molecule type" value="Genomic_DNA"/>
</dbReference>
<dbReference type="AlphaFoldDB" id="A0A6G0VV43"/>
<reference evidence="1 2" key="1">
    <citation type="submission" date="2019-08" db="EMBL/GenBank/DDBJ databases">
        <title>Whole genome of Aphis craccivora.</title>
        <authorList>
            <person name="Voronova N.V."/>
            <person name="Shulinski R.S."/>
            <person name="Bandarenka Y.V."/>
            <person name="Zhorov D.G."/>
            <person name="Warner D."/>
        </authorList>
    </citation>
    <scope>NUCLEOTIDE SEQUENCE [LARGE SCALE GENOMIC DNA]</scope>
    <source>
        <strain evidence="1">180601</strain>
        <tissue evidence="1">Whole Body</tissue>
    </source>
</reference>
<comment type="caution">
    <text evidence="1">The sequence shown here is derived from an EMBL/GenBank/DDBJ whole genome shotgun (WGS) entry which is preliminary data.</text>
</comment>
<organism evidence="1 2">
    <name type="scientific">Aphis craccivora</name>
    <name type="common">Cowpea aphid</name>
    <dbReference type="NCBI Taxonomy" id="307492"/>
    <lineage>
        <taxon>Eukaryota</taxon>
        <taxon>Metazoa</taxon>
        <taxon>Ecdysozoa</taxon>
        <taxon>Arthropoda</taxon>
        <taxon>Hexapoda</taxon>
        <taxon>Insecta</taxon>
        <taxon>Pterygota</taxon>
        <taxon>Neoptera</taxon>
        <taxon>Paraneoptera</taxon>
        <taxon>Hemiptera</taxon>
        <taxon>Sternorrhyncha</taxon>
        <taxon>Aphidomorpha</taxon>
        <taxon>Aphidoidea</taxon>
        <taxon>Aphididae</taxon>
        <taxon>Aphidini</taxon>
        <taxon>Aphis</taxon>
        <taxon>Aphis</taxon>
    </lineage>
</organism>
<gene>
    <name evidence="1" type="ORF">FWK35_00029958</name>
</gene>
<dbReference type="InterPro" id="IPR050951">
    <property type="entry name" value="Retrovirus_Pol_polyprotein"/>
</dbReference>
<evidence type="ECO:0000313" key="1">
    <source>
        <dbReference type="EMBL" id="KAF0710011.1"/>
    </source>
</evidence>
<sequence length="156" mass="18180">MCYTDLKKLIKGCNFGEAENKILRTQKVLAIFDKETQTRLLRDDVALDKVVTYCQSIERAESNRRTLFSTKDVDKVVHGVGFKSKWRAKNMEKKIINKLKEESEINHFFKIRSDLTVEDELVYFENRVIIPTTLRYSILKQLHGSHQGVSKTKELA</sequence>
<protein>
    <submittedName>
        <fullName evidence="1">Uncharacterized protein</fullName>
    </submittedName>
</protein>
<dbReference type="Proteomes" id="UP000478052">
    <property type="component" value="Unassembled WGS sequence"/>
</dbReference>
<accession>A0A6G0VV43</accession>
<proteinExistence type="predicted"/>
<keyword evidence="2" id="KW-1185">Reference proteome</keyword>
<evidence type="ECO:0000313" key="2">
    <source>
        <dbReference type="Proteomes" id="UP000478052"/>
    </source>
</evidence>
<name>A0A6G0VV43_APHCR</name>
<dbReference type="PANTHER" id="PTHR37984:SF5">
    <property type="entry name" value="PROTEIN NYNRIN-LIKE"/>
    <property type="match status" value="1"/>
</dbReference>
<dbReference type="PANTHER" id="PTHR37984">
    <property type="entry name" value="PROTEIN CBG26694"/>
    <property type="match status" value="1"/>
</dbReference>
<dbReference type="OrthoDB" id="7975104at2759"/>